<organism evidence="1 2">
    <name type="scientific">Pelagihabitans pacificus</name>
    <dbReference type="NCBI Taxonomy" id="2696054"/>
    <lineage>
        <taxon>Bacteria</taxon>
        <taxon>Pseudomonadati</taxon>
        <taxon>Bacteroidota</taxon>
        <taxon>Flavobacteriia</taxon>
        <taxon>Flavobacteriales</taxon>
        <taxon>Flavobacteriaceae</taxon>
        <taxon>Pelagihabitans</taxon>
    </lineage>
</organism>
<protein>
    <submittedName>
        <fullName evidence="1">DUF4270 domain-containing protein</fullName>
    </submittedName>
</protein>
<proteinExistence type="predicted"/>
<name>A0A967AUG8_9FLAO</name>
<sequence>MRLLFGLLAITALLSSCSVEDREIPTLVVGQDFTDSNVRLVTVDTFTVKLTTFKFDSINTSTSNRLLVGSYYDDFFGRVSSQSYFELSAINYTIPSDAELDSIALILGYDGYFYNDTTQLAEINVYRLLEEVSAEDDVFYNTSQLTFDTVPVVTRRFFPEPTGEDSLHIQIPLAFGRELFDLIQENDINSDREVREKLKGFTLRPSNEENTAVIGFSRDPEITRLRFFYSIPGEFEDDEEAFDLFINQNTGLPRAFNQIQSDVTGMLLDTLTDQEINLPSELSGNFSFIQSGVGHATRIEFPTLTDIGQIPGTGTILDAILEIKPPVTSYNDNLPIRDSLNVQIVDQNNVITETIVNGNGAVFARINEANSEFNDIFYQIPLVTYLDQELAQIPEVEDAVIIYPKNYNQTVDRIVLQGAGSSDFEAKLILTYAIYDE</sequence>
<gene>
    <name evidence="1" type="ORF">FK220_009555</name>
</gene>
<reference evidence="1" key="1">
    <citation type="submission" date="2019-07" db="EMBL/GenBank/DDBJ databases">
        <authorList>
            <person name="De-Chao Zhang Q."/>
        </authorList>
    </citation>
    <scope>NUCLEOTIDE SEQUENCE</scope>
    <source>
        <strain evidence="1">TP-CH-4</strain>
    </source>
</reference>
<keyword evidence="2" id="KW-1185">Reference proteome</keyword>
<dbReference type="InterPro" id="IPR025366">
    <property type="entry name" value="DUF4270"/>
</dbReference>
<dbReference type="EMBL" id="VIKU02000002">
    <property type="protein sequence ID" value="NHF59585.1"/>
    <property type="molecule type" value="Genomic_DNA"/>
</dbReference>
<accession>A0A967AUG8</accession>
<comment type="caution">
    <text evidence="1">The sequence shown here is derived from an EMBL/GenBank/DDBJ whole genome shotgun (WGS) entry which is preliminary data.</text>
</comment>
<evidence type="ECO:0000313" key="2">
    <source>
        <dbReference type="Proteomes" id="UP000707206"/>
    </source>
</evidence>
<reference evidence="1" key="2">
    <citation type="submission" date="2020-03" db="EMBL/GenBank/DDBJ databases">
        <title>Flavobacteriaceae bacterium strain TP-CH-4, a member of the family Flavobacteriaceae isolated from a deep-sea seamount.</title>
        <authorList>
            <person name="Zhang D.-C."/>
        </authorList>
    </citation>
    <scope>NUCLEOTIDE SEQUENCE</scope>
    <source>
        <strain evidence="1">TP-CH-4</strain>
    </source>
</reference>
<dbReference type="Pfam" id="PF14092">
    <property type="entry name" value="DUF4270"/>
    <property type="match status" value="1"/>
</dbReference>
<evidence type="ECO:0000313" key="1">
    <source>
        <dbReference type="EMBL" id="NHF59585.1"/>
    </source>
</evidence>
<dbReference type="Proteomes" id="UP000707206">
    <property type="component" value="Unassembled WGS sequence"/>
</dbReference>
<dbReference type="PROSITE" id="PS51257">
    <property type="entry name" value="PROKAR_LIPOPROTEIN"/>
    <property type="match status" value="1"/>
</dbReference>
<dbReference type="AlphaFoldDB" id="A0A967AUG8"/>
<dbReference type="RefSeq" id="WP_152574082.1">
    <property type="nucleotide sequence ID" value="NZ_VIKU02000002.1"/>
</dbReference>